<proteinExistence type="predicted"/>
<dbReference type="EMBL" id="RBUA01000904">
    <property type="protein sequence ID" value="RMU53718.1"/>
    <property type="molecule type" value="Genomic_DNA"/>
</dbReference>
<gene>
    <name evidence="1" type="ORF">ALP29_00205</name>
</gene>
<sequence length="98" mass="10907">MLFMTDTLKLILEDTDGTQLETSCTRVAVVWQGKEIWIQHDGRGQLLIGVDVEEGDAEYANLLMRPLATNLMSLQLEMEPADVEGDDDDHVHGPGCNH</sequence>
<dbReference type="Proteomes" id="UP000280395">
    <property type="component" value="Unassembled WGS sequence"/>
</dbReference>
<evidence type="ECO:0000313" key="1">
    <source>
        <dbReference type="EMBL" id="RMU53718.1"/>
    </source>
</evidence>
<reference evidence="1 2" key="1">
    <citation type="submission" date="2018-08" db="EMBL/GenBank/DDBJ databases">
        <title>Recombination of ecologically and evolutionarily significant loci maintains genetic cohesion in the Pseudomonas syringae species complex.</title>
        <authorList>
            <person name="Dillon M."/>
            <person name="Thakur S."/>
            <person name="Almeida R.N.D."/>
            <person name="Weir B.S."/>
            <person name="Guttman D.S."/>
        </authorList>
    </citation>
    <scope>NUCLEOTIDE SEQUENCE [LARGE SCALE GENOMIC DNA]</scope>
    <source>
        <strain evidence="1 2">ICMP 14479</strain>
    </source>
</reference>
<protein>
    <recommendedName>
        <fullName evidence="3">Topoisomerase II</fullName>
    </recommendedName>
</protein>
<evidence type="ECO:0000313" key="2">
    <source>
        <dbReference type="Proteomes" id="UP000280395"/>
    </source>
</evidence>
<comment type="caution">
    <text evidence="1">The sequence shown here is derived from an EMBL/GenBank/DDBJ whole genome shotgun (WGS) entry which is preliminary data.</text>
</comment>
<evidence type="ECO:0008006" key="3">
    <source>
        <dbReference type="Google" id="ProtNLM"/>
    </source>
</evidence>
<accession>A0A3M5V7R1</accession>
<name>A0A3M5V7R1_PSESX</name>
<organism evidence="1 2">
    <name type="scientific">Pseudomonas syringae pv. avii</name>
    <dbReference type="NCBI Taxonomy" id="663959"/>
    <lineage>
        <taxon>Bacteria</taxon>
        <taxon>Pseudomonadati</taxon>
        <taxon>Pseudomonadota</taxon>
        <taxon>Gammaproteobacteria</taxon>
        <taxon>Pseudomonadales</taxon>
        <taxon>Pseudomonadaceae</taxon>
        <taxon>Pseudomonas</taxon>
        <taxon>Pseudomonas syringae</taxon>
    </lineage>
</organism>
<dbReference type="AlphaFoldDB" id="A0A3M5V7R1"/>